<comment type="cofactor">
    <cofactor evidence="1">
        <name>Zn(2+)</name>
        <dbReference type="ChEBI" id="CHEBI:29105"/>
    </cofactor>
</comment>
<proteinExistence type="inferred from homology"/>
<dbReference type="eggNOG" id="COG0720">
    <property type="taxonomic scope" value="Bacteria"/>
</dbReference>
<comment type="catalytic activity">
    <reaction evidence="10">
        <text>7,8-dihydroneopterin 3'-triphosphate + H2O = 6-carboxy-5,6,7,8-tetrahydropterin + triphosphate + acetaldehyde + 2 H(+)</text>
        <dbReference type="Rhea" id="RHEA:27966"/>
        <dbReference type="ChEBI" id="CHEBI:15343"/>
        <dbReference type="ChEBI" id="CHEBI:15377"/>
        <dbReference type="ChEBI" id="CHEBI:15378"/>
        <dbReference type="ChEBI" id="CHEBI:18036"/>
        <dbReference type="ChEBI" id="CHEBI:58462"/>
        <dbReference type="ChEBI" id="CHEBI:61032"/>
        <dbReference type="EC" id="4.1.2.50"/>
    </reaction>
</comment>
<dbReference type="GO" id="GO:0070497">
    <property type="term" value="F:6-carboxytetrahydropterin synthase activity"/>
    <property type="evidence" value="ECO:0007669"/>
    <property type="project" value="UniProtKB-EC"/>
</dbReference>
<evidence type="ECO:0000256" key="9">
    <source>
        <dbReference type="ARBA" id="ARBA00031449"/>
    </source>
</evidence>
<dbReference type="EMBL" id="ANIN01000002">
    <property type="protein sequence ID" value="ELA08073.1"/>
    <property type="molecule type" value="Genomic_DNA"/>
</dbReference>
<evidence type="ECO:0000313" key="12">
    <source>
        <dbReference type="Proteomes" id="UP000023795"/>
    </source>
</evidence>
<comment type="caution">
    <text evidence="11">The sequence shown here is derived from an EMBL/GenBank/DDBJ whole genome shotgun (WGS) entry which is preliminary data.</text>
</comment>
<keyword evidence="12" id="KW-1185">Reference proteome</keyword>
<evidence type="ECO:0000256" key="6">
    <source>
        <dbReference type="ARBA" id="ARBA00022723"/>
    </source>
</evidence>
<evidence type="ECO:0000256" key="10">
    <source>
        <dbReference type="ARBA" id="ARBA00048807"/>
    </source>
</evidence>
<reference evidence="11 12" key="1">
    <citation type="journal article" date="2013" name="Genome Announc.">
        <title>Genome Sequence of Moraxella macacae 0408225, a Novel Bacterial Species Isolated from a Cynomolgus Macaque with Epistaxis.</title>
        <authorList>
            <person name="Ladner J.T."/>
            <person name="Whitehouse C.A."/>
            <person name="Koroleva G.I."/>
            <person name="Palacios G.F."/>
        </authorList>
    </citation>
    <scope>NUCLEOTIDE SEQUENCE [LARGE SCALE GENOMIC DNA]</scope>
    <source>
        <strain evidence="11 12">0408225</strain>
    </source>
</reference>
<dbReference type="OrthoDB" id="9804698at2"/>
<dbReference type="GO" id="GO:0046872">
    <property type="term" value="F:metal ion binding"/>
    <property type="evidence" value="ECO:0007669"/>
    <property type="project" value="UniProtKB-KW"/>
</dbReference>
<evidence type="ECO:0000256" key="4">
    <source>
        <dbReference type="ARBA" id="ARBA00012982"/>
    </source>
</evidence>
<dbReference type="InterPro" id="IPR007115">
    <property type="entry name" value="6-PTP_synth/QueD"/>
</dbReference>
<dbReference type="RefSeq" id="WP_009501585.1">
    <property type="nucleotide sequence ID" value="NZ_ANIN01000002.1"/>
</dbReference>
<accession>L2F6M2</accession>
<dbReference type="STRING" id="1230338.MOMA_05916"/>
<dbReference type="UniPathway" id="UPA00391"/>
<evidence type="ECO:0000256" key="3">
    <source>
        <dbReference type="ARBA" id="ARBA00008900"/>
    </source>
</evidence>
<dbReference type="Gene3D" id="3.30.479.10">
    <property type="entry name" value="6-pyruvoyl tetrahydropterin synthase/QueD"/>
    <property type="match status" value="1"/>
</dbReference>
<keyword evidence="6" id="KW-0479">Metal-binding</keyword>
<keyword evidence="8" id="KW-0456">Lyase</keyword>
<evidence type="ECO:0000256" key="7">
    <source>
        <dbReference type="ARBA" id="ARBA00022833"/>
    </source>
</evidence>
<dbReference type="PATRIC" id="fig|1230338.3.peg.1260"/>
<dbReference type="AlphaFoldDB" id="L2F6M2"/>
<comment type="pathway">
    <text evidence="2">Purine metabolism; 7-cyano-7-deazaguanine biosynthesis.</text>
</comment>
<dbReference type="PANTHER" id="PTHR12589:SF7">
    <property type="entry name" value="6-PYRUVOYL TETRAHYDROBIOPTERIN SYNTHASE"/>
    <property type="match status" value="1"/>
</dbReference>
<dbReference type="Pfam" id="PF01242">
    <property type="entry name" value="PTPS"/>
    <property type="match status" value="1"/>
</dbReference>
<evidence type="ECO:0000256" key="5">
    <source>
        <dbReference type="ARBA" id="ARBA00018141"/>
    </source>
</evidence>
<dbReference type="Proteomes" id="UP000023795">
    <property type="component" value="Unassembled WGS sequence"/>
</dbReference>
<evidence type="ECO:0000256" key="1">
    <source>
        <dbReference type="ARBA" id="ARBA00001947"/>
    </source>
</evidence>
<dbReference type="EC" id="4.1.2.50" evidence="4"/>
<evidence type="ECO:0000256" key="2">
    <source>
        <dbReference type="ARBA" id="ARBA00005061"/>
    </source>
</evidence>
<dbReference type="InterPro" id="IPR038418">
    <property type="entry name" value="6-PTP_synth/QueD_sf"/>
</dbReference>
<organism evidence="11 12">
    <name type="scientific">Moraxella macacae 0408225</name>
    <dbReference type="NCBI Taxonomy" id="1230338"/>
    <lineage>
        <taxon>Bacteria</taxon>
        <taxon>Pseudomonadati</taxon>
        <taxon>Pseudomonadota</taxon>
        <taxon>Gammaproteobacteria</taxon>
        <taxon>Moraxellales</taxon>
        <taxon>Moraxellaceae</taxon>
        <taxon>Moraxella</taxon>
    </lineage>
</organism>
<sequence>MRIRKLFKFENAHIVRNCSSDRCKFSIHGHSYQVELILEAYALDNGQMVYDFGLLKSSIKDMIDSFDHAITFWNKDDSEYIRACKNFSARWVSLPVSPSAEQFSRVIFFWARHILKQTQMQNGESLVKVYSVIVHETATGYAQCFEYDVDNEQMGKLHLTEFAFSDQVKAEWSDPKMYEKLLQGEKFVNPLVKAQVVNAKL</sequence>
<dbReference type="PANTHER" id="PTHR12589">
    <property type="entry name" value="PYRUVOYL TETRAHYDROBIOPTERIN SYNTHASE"/>
    <property type="match status" value="1"/>
</dbReference>
<evidence type="ECO:0000313" key="11">
    <source>
        <dbReference type="EMBL" id="ELA08073.1"/>
    </source>
</evidence>
<dbReference type="SUPFAM" id="SSF55620">
    <property type="entry name" value="Tetrahydrobiopterin biosynthesis enzymes-like"/>
    <property type="match status" value="1"/>
</dbReference>
<comment type="similarity">
    <text evidence="3">Belongs to the PTPS family. QueD subfamily.</text>
</comment>
<evidence type="ECO:0000256" key="8">
    <source>
        <dbReference type="ARBA" id="ARBA00023239"/>
    </source>
</evidence>
<keyword evidence="7" id="KW-0862">Zinc</keyword>
<protein>
    <recommendedName>
        <fullName evidence="5">6-carboxy-5,6,7,8-tetrahydropterin synthase</fullName>
        <ecNumber evidence="4">4.1.2.50</ecNumber>
    </recommendedName>
    <alternativeName>
        <fullName evidence="9">Queuosine biosynthesis protein QueD</fullName>
    </alternativeName>
</protein>
<name>L2F6M2_9GAMM</name>
<gene>
    <name evidence="11" type="ORF">MOMA_05916</name>
</gene>